<keyword evidence="1" id="KW-0805">Transcription regulation</keyword>
<proteinExistence type="predicted"/>
<dbReference type="Pfam" id="PF12625">
    <property type="entry name" value="Arabinose_bd"/>
    <property type="match status" value="1"/>
</dbReference>
<dbReference type="Gene3D" id="1.10.10.60">
    <property type="entry name" value="Homeodomain-like"/>
    <property type="match status" value="1"/>
</dbReference>
<dbReference type="InterPro" id="IPR032687">
    <property type="entry name" value="AraC-type_N"/>
</dbReference>
<dbReference type="InterPro" id="IPR018060">
    <property type="entry name" value="HTH_AraC"/>
</dbReference>
<dbReference type="InterPro" id="IPR009057">
    <property type="entry name" value="Homeodomain-like_sf"/>
</dbReference>
<dbReference type="Pfam" id="PF12833">
    <property type="entry name" value="HTH_18"/>
    <property type="match status" value="1"/>
</dbReference>
<dbReference type="Proteomes" id="UP001571476">
    <property type="component" value="Unassembled WGS sequence"/>
</dbReference>
<dbReference type="PROSITE" id="PS01124">
    <property type="entry name" value="HTH_ARAC_FAMILY_2"/>
    <property type="match status" value="1"/>
</dbReference>
<dbReference type="SMART" id="SM00342">
    <property type="entry name" value="HTH_ARAC"/>
    <property type="match status" value="1"/>
</dbReference>
<comment type="caution">
    <text evidence="5">The sequence shown here is derived from an EMBL/GenBank/DDBJ whole genome shotgun (WGS) entry which is preliminary data.</text>
</comment>
<dbReference type="PANTHER" id="PTHR47894:SF4">
    <property type="entry name" value="HTH-TYPE TRANSCRIPTIONAL REGULATOR GADX"/>
    <property type="match status" value="1"/>
</dbReference>
<evidence type="ECO:0000313" key="6">
    <source>
        <dbReference type="Proteomes" id="UP001571476"/>
    </source>
</evidence>
<evidence type="ECO:0000259" key="4">
    <source>
        <dbReference type="PROSITE" id="PS01124"/>
    </source>
</evidence>
<reference evidence="5 6" key="1">
    <citation type="submission" date="2024-08" db="EMBL/GenBank/DDBJ databases">
        <title>Genome sequence of Streptomyces aureus CACIA-1.46HGO.</title>
        <authorList>
            <person name="Evangelista-Martinez Z."/>
        </authorList>
    </citation>
    <scope>NUCLEOTIDE SEQUENCE [LARGE SCALE GENOMIC DNA]</scope>
    <source>
        <strain evidence="5 6">CACIA-1.46HGO</strain>
    </source>
</reference>
<evidence type="ECO:0000256" key="2">
    <source>
        <dbReference type="ARBA" id="ARBA00023125"/>
    </source>
</evidence>
<gene>
    <name evidence="5" type="ORF">ACEG43_00430</name>
</gene>
<sequence>MSVIRSAALRGFRATVAELGGDADSYARQAGCPPAALDVDDLLVPEEAMATVLEFAAADLGCADLGLRIAARQDLGMLGALALAIQNSDTLGDALECTTRYLFVHARSVNLSLEPDPYGTPGMAALRYGVREGVVAPPQGIDLSLGFIHRAIGYLVGPYGLGSVELPHPLLAPLSVYEDFFGVPVKADRPAALLRVPLSLANRSLGGSNSHLRHLALAYLDEQLPKEPADVVGSVRAVVEQSLGTSSPGIGAVAGLLNVHPRTLQRRLRAAGTTFAEVIDEERRTAAHRYLTGTDLPLGQVALLLGLSEQSALNRCCRRWWGATPRAIRLGRQGQPTDQ</sequence>
<organism evidence="5 6">
    <name type="scientific">Streptomyces aureus</name>
    <dbReference type="NCBI Taxonomy" id="193461"/>
    <lineage>
        <taxon>Bacteria</taxon>
        <taxon>Bacillati</taxon>
        <taxon>Actinomycetota</taxon>
        <taxon>Actinomycetes</taxon>
        <taxon>Kitasatosporales</taxon>
        <taxon>Streptomycetaceae</taxon>
        <taxon>Streptomyces</taxon>
    </lineage>
</organism>
<evidence type="ECO:0000256" key="1">
    <source>
        <dbReference type="ARBA" id="ARBA00023015"/>
    </source>
</evidence>
<keyword evidence="2" id="KW-0238">DNA-binding</keyword>
<dbReference type="SUPFAM" id="SSF46689">
    <property type="entry name" value="Homeodomain-like"/>
    <property type="match status" value="1"/>
</dbReference>
<accession>A0ABV4SC14</accession>
<name>A0ABV4SC14_9ACTN</name>
<feature type="domain" description="HTH araC/xylS-type" evidence="4">
    <location>
        <begin position="233"/>
        <end position="331"/>
    </location>
</feature>
<dbReference type="RefSeq" id="WP_372560793.1">
    <property type="nucleotide sequence ID" value="NZ_JBGOSP010000001.1"/>
</dbReference>
<dbReference type="PANTHER" id="PTHR47894">
    <property type="entry name" value="HTH-TYPE TRANSCRIPTIONAL REGULATOR GADX"/>
    <property type="match status" value="1"/>
</dbReference>
<keyword evidence="6" id="KW-1185">Reference proteome</keyword>
<protein>
    <submittedName>
        <fullName evidence="5">AraC family transcriptional regulator</fullName>
    </submittedName>
</protein>
<evidence type="ECO:0000313" key="5">
    <source>
        <dbReference type="EMBL" id="MFA3834659.1"/>
    </source>
</evidence>
<evidence type="ECO:0000256" key="3">
    <source>
        <dbReference type="ARBA" id="ARBA00023163"/>
    </source>
</evidence>
<keyword evidence="3" id="KW-0804">Transcription</keyword>
<dbReference type="EMBL" id="JBGOSP010000001">
    <property type="protein sequence ID" value="MFA3834659.1"/>
    <property type="molecule type" value="Genomic_DNA"/>
</dbReference>